<feature type="compositionally biased region" description="Low complexity" evidence="1">
    <location>
        <begin position="314"/>
        <end position="328"/>
    </location>
</feature>
<feature type="region of interest" description="Disordered" evidence="1">
    <location>
        <begin position="167"/>
        <end position="371"/>
    </location>
</feature>
<dbReference type="Proteomes" id="UP000241890">
    <property type="component" value="Unassembled WGS sequence"/>
</dbReference>
<dbReference type="InParanoid" id="A0A2R5GG13"/>
<comment type="caution">
    <text evidence="2">The sequence shown here is derived from an EMBL/GenBank/DDBJ whole genome shotgun (WGS) entry which is preliminary data.</text>
</comment>
<evidence type="ECO:0000313" key="2">
    <source>
        <dbReference type="EMBL" id="GBG29817.1"/>
    </source>
</evidence>
<evidence type="ECO:0000313" key="3">
    <source>
        <dbReference type="Proteomes" id="UP000241890"/>
    </source>
</evidence>
<organism evidence="2 3">
    <name type="scientific">Hondaea fermentalgiana</name>
    <dbReference type="NCBI Taxonomy" id="2315210"/>
    <lineage>
        <taxon>Eukaryota</taxon>
        <taxon>Sar</taxon>
        <taxon>Stramenopiles</taxon>
        <taxon>Bigyra</taxon>
        <taxon>Labyrinthulomycetes</taxon>
        <taxon>Thraustochytrida</taxon>
        <taxon>Thraustochytriidae</taxon>
        <taxon>Hondaea</taxon>
    </lineage>
</organism>
<dbReference type="EMBL" id="BEYU01000067">
    <property type="protein sequence ID" value="GBG29817.1"/>
    <property type="molecule type" value="Genomic_DNA"/>
</dbReference>
<accession>A0A2R5GG13</accession>
<protein>
    <submittedName>
        <fullName evidence="2">Uncharacterized protein</fullName>
    </submittedName>
</protein>
<feature type="compositionally biased region" description="Basic and acidic residues" evidence="1">
    <location>
        <begin position="195"/>
        <end position="208"/>
    </location>
</feature>
<feature type="compositionally biased region" description="Basic and acidic residues" evidence="1">
    <location>
        <begin position="285"/>
        <end position="299"/>
    </location>
</feature>
<name>A0A2R5GG13_9STRA</name>
<dbReference type="AlphaFoldDB" id="A0A2R5GG13"/>
<keyword evidence="3" id="KW-1185">Reference proteome</keyword>
<evidence type="ECO:0000256" key="1">
    <source>
        <dbReference type="SAM" id="MobiDB-lite"/>
    </source>
</evidence>
<feature type="compositionally biased region" description="Basic and acidic residues" evidence="1">
    <location>
        <begin position="244"/>
        <end position="264"/>
    </location>
</feature>
<reference evidence="2 3" key="1">
    <citation type="submission" date="2017-12" db="EMBL/GenBank/DDBJ databases">
        <title>Sequencing, de novo assembly and annotation of complete genome of a new Thraustochytrid species, strain FCC1311.</title>
        <authorList>
            <person name="Sedici K."/>
            <person name="Godart F."/>
            <person name="Aiese Cigliano R."/>
            <person name="Sanseverino W."/>
            <person name="Barakat M."/>
            <person name="Ortet P."/>
            <person name="Marechal E."/>
            <person name="Cagnac O."/>
            <person name="Amato A."/>
        </authorList>
    </citation>
    <scope>NUCLEOTIDE SEQUENCE [LARGE SCALE GENOMIC DNA]</scope>
</reference>
<feature type="compositionally biased region" description="Acidic residues" evidence="1">
    <location>
        <begin position="214"/>
        <end position="233"/>
    </location>
</feature>
<gene>
    <name evidence="2" type="ORF">FCC1311_060372</name>
</gene>
<proteinExistence type="predicted"/>
<sequence>MEPESIAAVGGVRRPRSEMASAIASSLREYVEHRQLQLDASILNTDAGMSETVRGAVRVIQNLGGDVESFLAVDLARFPPYFGRAIACKASYQILLQIGREHRAAEELPWLEFCNIRFKGWDKLPAATMASVFPPCQFFYYMLVALNGATLNRDPIGSCMYTIGGNDTDDVRPPSPIDALRTNAQDSITDTDADANPRRTLPLEENPRNVEYGDNNDDNDDDNGDIDRDDDEVAAYSTNWATDASERGKAETGRKRNVDDSAIREDEEDVELKGMEPGIAYLPRDSLHEQAHSSRRFDESEQAWNSQRADGWASQNNSSRSSSQDEGSSNGGSGNHAEPRGWGTGASARGRASPSSRLSGTHESLVAPSASITTYKDHAEDLVEQMLGARSGGSQGHVSKARSPSVEELVTEFRSMSVEEMADLIEVNHLLEYDADRASQLALEWDLESGRQSQDLNSPETKAMQESELAEAEEACDVGAAAALADQRGDFPSLFTLSLRSFVRHKVDLGDLPEYIVEMVMSYLLVAVDLGTLDMREWPSGTMLELARRAPGHLLMDIPHENRAEAEQPWEAFCEVRFGPDYLSVINPGIAQIFTPCRIFYLLLQREAF</sequence>
<feature type="compositionally biased region" description="Low complexity" evidence="1">
    <location>
        <begin position="345"/>
        <end position="359"/>
    </location>
</feature>